<keyword evidence="1" id="KW-0378">Hydrolase</keyword>
<evidence type="ECO:0000313" key="4">
    <source>
        <dbReference type="Proteomes" id="UP000236725"/>
    </source>
</evidence>
<dbReference type="PANTHER" id="PTHR48081">
    <property type="entry name" value="AB HYDROLASE SUPERFAMILY PROTEIN C4A8.06C"/>
    <property type="match status" value="1"/>
</dbReference>
<proteinExistence type="predicted"/>
<comment type="caution">
    <text evidence="3">The sequence shown here is derived from an EMBL/GenBank/DDBJ whole genome shotgun (WGS) entry which is preliminary data.</text>
</comment>
<evidence type="ECO:0000256" key="1">
    <source>
        <dbReference type="ARBA" id="ARBA00022801"/>
    </source>
</evidence>
<dbReference type="InterPro" id="IPR029058">
    <property type="entry name" value="AB_hydrolase_fold"/>
</dbReference>
<dbReference type="Gene3D" id="3.40.50.1820">
    <property type="entry name" value="alpha/beta hydrolase"/>
    <property type="match status" value="1"/>
</dbReference>
<reference evidence="3 4" key="1">
    <citation type="submission" date="2016-10" db="EMBL/GenBank/DDBJ databases">
        <authorList>
            <person name="Varghese N."/>
            <person name="Submissions S."/>
        </authorList>
    </citation>
    <scope>NUCLEOTIDE SEQUENCE [LARGE SCALE GENOMIC DNA]</scope>
    <source>
        <strain evidence="3 4">DSM 29073</strain>
    </source>
</reference>
<dbReference type="SUPFAM" id="SSF53474">
    <property type="entry name" value="alpha/beta-Hydrolases"/>
    <property type="match status" value="1"/>
</dbReference>
<dbReference type="Proteomes" id="UP000236725">
    <property type="component" value="Unassembled WGS sequence"/>
</dbReference>
<evidence type="ECO:0000259" key="2">
    <source>
        <dbReference type="Pfam" id="PF20434"/>
    </source>
</evidence>
<protein>
    <submittedName>
        <fullName evidence="3">Acetyl esterase/lipase</fullName>
    </submittedName>
</protein>
<gene>
    <name evidence="3" type="ORF">SAMN05444001_106165</name>
</gene>
<sequence length="293" mass="33406">MEDILVFLFCLVVIYCYFCRQKESAMKKFSLLLLFLLVLHFSNAQDTIVYRVVKDIPYHITNNPYSQERCNLDIYYPENIKDFCTVVWFHGGGLSAGSKFIPEELKNCGLAVVAVNYRLLPKASLSDCIDDAASAVAWTFKEIEKYGGNKQKIFVSGHSAGGYLTNMIGMDKKWLKAYNIDADSIAALIPFSGHAISHFAYRQAKGMKNTQPGIDEFAPLFYVRPDAPPLIIVSGDRDMEMLGRYEENAYFWRMMKVVGHKETYLYELGGYDHSSMASPAFHILKNYIKDHCR</sequence>
<evidence type="ECO:0000313" key="3">
    <source>
        <dbReference type="EMBL" id="SEF77634.1"/>
    </source>
</evidence>
<dbReference type="InterPro" id="IPR049492">
    <property type="entry name" value="BD-FAE-like_dom"/>
</dbReference>
<accession>A0A8G2F2I5</accession>
<keyword evidence="4" id="KW-1185">Reference proteome</keyword>
<organism evidence="3 4">
    <name type="scientific">Parabacteroides chinchillae</name>
    <dbReference type="NCBI Taxonomy" id="871327"/>
    <lineage>
        <taxon>Bacteria</taxon>
        <taxon>Pseudomonadati</taxon>
        <taxon>Bacteroidota</taxon>
        <taxon>Bacteroidia</taxon>
        <taxon>Bacteroidales</taxon>
        <taxon>Tannerellaceae</taxon>
        <taxon>Parabacteroides</taxon>
    </lineage>
</organism>
<dbReference type="PANTHER" id="PTHR48081:SF9">
    <property type="entry name" value="CARBOXYLESTERASE"/>
    <property type="match status" value="1"/>
</dbReference>
<name>A0A8G2F2I5_9BACT</name>
<dbReference type="GO" id="GO:0016787">
    <property type="term" value="F:hydrolase activity"/>
    <property type="evidence" value="ECO:0007669"/>
    <property type="project" value="UniProtKB-KW"/>
</dbReference>
<dbReference type="Pfam" id="PF20434">
    <property type="entry name" value="BD-FAE"/>
    <property type="match status" value="1"/>
</dbReference>
<dbReference type="EMBL" id="FNVS01000006">
    <property type="protein sequence ID" value="SEF77634.1"/>
    <property type="molecule type" value="Genomic_DNA"/>
</dbReference>
<dbReference type="AlphaFoldDB" id="A0A8G2F2I5"/>
<dbReference type="InterPro" id="IPR050300">
    <property type="entry name" value="GDXG_lipolytic_enzyme"/>
</dbReference>
<feature type="domain" description="BD-FAE-like" evidence="2">
    <location>
        <begin position="72"/>
        <end position="239"/>
    </location>
</feature>